<feature type="modified residue" description="4-aspartylphosphate" evidence="2">
    <location>
        <position position="51"/>
    </location>
</feature>
<dbReference type="PROSITE" id="PS51755">
    <property type="entry name" value="OMPR_PHOB"/>
    <property type="match status" value="1"/>
</dbReference>
<dbReference type="SMART" id="SM00862">
    <property type="entry name" value="Trans_reg_C"/>
    <property type="match status" value="1"/>
</dbReference>
<dbReference type="SUPFAM" id="SSF52172">
    <property type="entry name" value="CheY-like"/>
    <property type="match status" value="1"/>
</dbReference>
<keyword evidence="1 3" id="KW-0238">DNA-binding</keyword>
<feature type="DNA-binding region" description="OmpR/PhoB-type" evidence="3">
    <location>
        <begin position="124"/>
        <end position="222"/>
    </location>
</feature>
<dbReference type="Proteomes" id="UP001061862">
    <property type="component" value="Plasmid p_unnamed1"/>
</dbReference>
<dbReference type="Pfam" id="PF00072">
    <property type="entry name" value="Response_reg"/>
    <property type="match status" value="1"/>
</dbReference>
<keyword evidence="7" id="KW-1185">Reference proteome</keyword>
<evidence type="ECO:0000313" key="6">
    <source>
        <dbReference type="EMBL" id="UXN67947.1"/>
    </source>
</evidence>
<feature type="domain" description="Response regulatory" evidence="4">
    <location>
        <begin position="2"/>
        <end position="116"/>
    </location>
</feature>
<dbReference type="InterPro" id="IPR001867">
    <property type="entry name" value="OmpR/PhoB-type_DNA-bd"/>
</dbReference>
<dbReference type="Gene3D" id="6.10.250.690">
    <property type="match status" value="1"/>
</dbReference>
<dbReference type="CDD" id="cd00383">
    <property type="entry name" value="trans_reg_C"/>
    <property type="match status" value="1"/>
</dbReference>
<geneLocation type="plasmid" evidence="6 7">
    <name>p_unnamed1</name>
</geneLocation>
<dbReference type="InterPro" id="IPR016032">
    <property type="entry name" value="Sig_transdc_resp-reg_C-effctor"/>
</dbReference>
<dbReference type="PANTHER" id="PTHR48111:SF36">
    <property type="entry name" value="TRANSCRIPTIONAL REGULATORY PROTEIN CUTR"/>
    <property type="match status" value="1"/>
</dbReference>
<dbReference type="SUPFAM" id="SSF46894">
    <property type="entry name" value="C-terminal effector domain of the bipartite response regulators"/>
    <property type="match status" value="1"/>
</dbReference>
<gene>
    <name evidence="6" type="ORF">N8A98_00015</name>
</gene>
<dbReference type="PROSITE" id="PS50110">
    <property type="entry name" value="RESPONSE_REGULATORY"/>
    <property type="match status" value="1"/>
</dbReference>
<dbReference type="InterPro" id="IPR011006">
    <property type="entry name" value="CheY-like_superfamily"/>
</dbReference>
<dbReference type="InterPro" id="IPR036388">
    <property type="entry name" value="WH-like_DNA-bd_sf"/>
</dbReference>
<dbReference type="InterPro" id="IPR039420">
    <property type="entry name" value="WalR-like"/>
</dbReference>
<keyword evidence="6" id="KW-0614">Plasmid</keyword>
<name>A0ABY6CA43_9HYPH</name>
<evidence type="ECO:0000256" key="1">
    <source>
        <dbReference type="ARBA" id="ARBA00023125"/>
    </source>
</evidence>
<dbReference type="PANTHER" id="PTHR48111">
    <property type="entry name" value="REGULATOR OF RPOS"/>
    <property type="match status" value="1"/>
</dbReference>
<dbReference type="Gene3D" id="1.10.10.10">
    <property type="entry name" value="Winged helix-like DNA-binding domain superfamily/Winged helix DNA-binding domain"/>
    <property type="match status" value="1"/>
</dbReference>
<dbReference type="InterPro" id="IPR001789">
    <property type="entry name" value="Sig_transdc_resp-reg_receiver"/>
</dbReference>
<evidence type="ECO:0000256" key="3">
    <source>
        <dbReference type="PROSITE-ProRule" id="PRU01091"/>
    </source>
</evidence>
<keyword evidence="2" id="KW-0597">Phosphoprotein</keyword>
<evidence type="ECO:0000313" key="7">
    <source>
        <dbReference type="Proteomes" id="UP001061862"/>
    </source>
</evidence>
<evidence type="ECO:0000259" key="4">
    <source>
        <dbReference type="PROSITE" id="PS50110"/>
    </source>
</evidence>
<dbReference type="SMART" id="SM00448">
    <property type="entry name" value="REC"/>
    <property type="match status" value="1"/>
</dbReference>
<evidence type="ECO:0000259" key="5">
    <source>
        <dbReference type="PROSITE" id="PS51755"/>
    </source>
</evidence>
<protein>
    <submittedName>
        <fullName evidence="6">Response regulator transcription factor</fullName>
    </submittedName>
</protein>
<accession>A0ABY6CA43</accession>
<dbReference type="Pfam" id="PF00486">
    <property type="entry name" value="Trans_reg_C"/>
    <property type="match status" value="1"/>
</dbReference>
<dbReference type="EMBL" id="CP104964">
    <property type="protein sequence ID" value="UXN67947.1"/>
    <property type="molecule type" value="Genomic_DNA"/>
</dbReference>
<organism evidence="6 7">
    <name type="scientific">Devosia neptuniae</name>
    <dbReference type="NCBI Taxonomy" id="191302"/>
    <lineage>
        <taxon>Bacteria</taxon>
        <taxon>Pseudomonadati</taxon>
        <taxon>Pseudomonadota</taxon>
        <taxon>Alphaproteobacteria</taxon>
        <taxon>Hyphomicrobiales</taxon>
        <taxon>Devosiaceae</taxon>
        <taxon>Devosia</taxon>
    </lineage>
</organism>
<feature type="domain" description="OmpR/PhoB-type" evidence="5">
    <location>
        <begin position="124"/>
        <end position="222"/>
    </location>
</feature>
<dbReference type="RefSeq" id="WP_262165510.1">
    <property type="nucleotide sequence ID" value="NZ_CP104964.1"/>
</dbReference>
<evidence type="ECO:0000256" key="2">
    <source>
        <dbReference type="PROSITE-ProRule" id="PRU00169"/>
    </source>
</evidence>
<dbReference type="Gene3D" id="3.40.50.2300">
    <property type="match status" value="1"/>
</dbReference>
<sequence>MRLLLVEDEPDMAEALGAALSRHAIAVDYAGTLAMAREALARNVHDIVLIDRQLPDGDGVSLIATLRVSPRPIATIVISALGTSGDRIKGLNLGADDYLPKPFEVEELLARIAAVRRRGGELSEQQTVLAELCYDSQSREALVRGIRVELTRRELLILESLLRRPGRTVTKTFLEDAVYTFDDEIQSNSLEANVSRLRKKLVDIDAGVEIHNIRGVGYLIRPAA</sequence>
<proteinExistence type="predicted"/>
<reference evidence="6 7" key="1">
    <citation type="submission" date="2022-09" db="EMBL/GenBank/DDBJ databases">
        <title>Interaction between co-microsymbionts with complementary sets of symbiotic genes in legume-rhizobium systems.</title>
        <authorList>
            <person name="Safronova V."/>
            <person name="Sazanova A."/>
            <person name="Afonin A."/>
            <person name="Chirak E."/>
        </authorList>
    </citation>
    <scope>NUCLEOTIDE SEQUENCE [LARGE SCALE GENOMIC DNA]</scope>
    <source>
        <strain evidence="6 7">A18/4-1</strain>
        <plasmid evidence="6 7">p_unnamed1</plasmid>
    </source>
</reference>